<proteinExistence type="predicted"/>
<dbReference type="KEGG" id="ptan:CRYO30217_02982"/>
<evidence type="ECO:0000313" key="2">
    <source>
        <dbReference type="Proteomes" id="UP000683507"/>
    </source>
</evidence>
<accession>A0A916JPR7</accession>
<name>A0A916JPR7_9FLAO</name>
<dbReference type="InterPro" id="IPR047729">
    <property type="entry name" value="Sce7726-like"/>
</dbReference>
<dbReference type="Proteomes" id="UP000683507">
    <property type="component" value="Chromosome"/>
</dbReference>
<keyword evidence="2" id="KW-1185">Reference proteome</keyword>
<sequence>MNSSLISINNLRSLSQIFTTTNLRRILNKNYSFTDYRIKKNSDVFTGAVTKRDVFEQVYQILQEQYYGEYLYKNALLNKILIERHDITKTCALNEFKVSNSIADYVLLNGNATIYEIKTDLDTLAKLDKQLHDYSKFAEKVYIVSHSKFIKTLLSRYENSHVGIIEMYNRDSLNVVKESVANYDNLSHDTLFRVLRKREYLSIVEDIYGFVPDVPNTKIFRSCYELIKDLDVELFQSHVIETLKERNISSPELLTSRATPYEWRQLCYSLDLKHGEYETFYQYLNRQA</sequence>
<gene>
    <name evidence="1" type="ORF">CRYO30217_02982</name>
</gene>
<dbReference type="AlphaFoldDB" id="A0A916JPR7"/>
<protein>
    <recommendedName>
        <fullName evidence="3">Sce7726 family protein</fullName>
    </recommendedName>
</protein>
<dbReference type="NCBIfam" id="NF033832">
    <property type="entry name" value="sce7726_fam"/>
    <property type="match status" value="1"/>
</dbReference>
<reference evidence="1" key="1">
    <citation type="submission" date="2021-04" db="EMBL/GenBank/DDBJ databases">
        <authorList>
            <person name="Rodrigo-Torres L."/>
            <person name="Arahal R. D."/>
            <person name="Lucena T."/>
        </authorList>
    </citation>
    <scope>NUCLEOTIDE SEQUENCE</scope>
    <source>
        <strain evidence="1">AS29M-1</strain>
    </source>
</reference>
<organism evidence="1 2">
    <name type="scientific">Parvicella tangerina</name>
    <dbReference type="NCBI Taxonomy" id="2829795"/>
    <lineage>
        <taxon>Bacteria</taxon>
        <taxon>Pseudomonadati</taxon>
        <taxon>Bacteroidota</taxon>
        <taxon>Flavobacteriia</taxon>
        <taxon>Flavobacteriales</taxon>
        <taxon>Parvicellaceae</taxon>
        <taxon>Parvicella</taxon>
    </lineage>
</organism>
<dbReference type="EMBL" id="OU015584">
    <property type="protein sequence ID" value="CAG5086029.1"/>
    <property type="molecule type" value="Genomic_DNA"/>
</dbReference>
<evidence type="ECO:0008006" key="3">
    <source>
        <dbReference type="Google" id="ProtNLM"/>
    </source>
</evidence>
<evidence type="ECO:0000313" key="1">
    <source>
        <dbReference type="EMBL" id="CAG5086029.1"/>
    </source>
</evidence>